<dbReference type="InterPro" id="IPR050377">
    <property type="entry name" value="Radical_SAM_PqqE_MftC-like"/>
</dbReference>
<evidence type="ECO:0000313" key="7">
    <source>
        <dbReference type="EMBL" id="QUV95534.1"/>
    </source>
</evidence>
<evidence type="ECO:0000256" key="1">
    <source>
        <dbReference type="ARBA" id="ARBA00001966"/>
    </source>
</evidence>
<accession>A0ABX8B7I4</accession>
<dbReference type="Gene3D" id="3.20.20.70">
    <property type="entry name" value="Aldolase class I"/>
    <property type="match status" value="1"/>
</dbReference>
<keyword evidence="4" id="KW-0408">Iron</keyword>
<evidence type="ECO:0000259" key="6">
    <source>
        <dbReference type="PROSITE" id="PS51918"/>
    </source>
</evidence>
<dbReference type="PANTHER" id="PTHR11228">
    <property type="entry name" value="RADICAL SAM DOMAIN PROTEIN"/>
    <property type="match status" value="1"/>
</dbReference>
<dbReference type="InterPro" id="IPR007197">
    <property type="entry name" value="rSAM"/>
</dbReference>
<organism evidence="7 8">
    <name type="scientific">Chloracidobacterium sp. N</name>
    <dbReference type="NCBI Taxonomy" id="2821540"/>
    <lineage>
        <taxon>Bacteria</taxon>
        <taxon>Pseudomonadati</taxon>
        <taxon>Acidobacteriota</taxon>
        <taxon>Terriglobia</taxon>
        <taxon>Terriglobales</taxon>
        <taxon>Acidobacteriaceae</taxon>
        <taxon>Chloracidobacterium</taxon>
        <taxon>Chloracidobacterium aggregatum</taxon>
    </lineage>
</organism>
<keyword evidence="8" id="KW-1185">Reference proteome</keyword>
<name>A0ABX8B7I4_9BACT</name>
<evidence type="ECO:0000256" key="3">
    <source>
        <dbReference type="ARBA" id="ARBA00022723"/>
    </source>
</evidence>
<evidence type="ECO:0000313" key="8">
    <source>
        <dbReference type="Proteomes" id="UP000677668"/>
    </source>
</evidence>
<dbReference type="SFLD" id="SFLDS00029">
    <property type="entry name" value="Radical_SAM"/>
    <property type="match status" value="1"/>
</dbReference>
<dbReference type="PANTHER" id="PTHR11228:SF34">
    <property type="entry name" value="TUNGSTEN-CONTAINING ALDEHYDE FERREDOXIN OXIDOREDUCTASE COFACTOR MODIFYING PROTEIN"/>
    <property type="match status" value="1"/>
</dbReference>
<dbReference type="SUPFAM" id="SSF102114">
    <property type="entry name" value="Radical SAM enzymes"/>
    <property type="match status" value="1"/>
</dbReference>
<gene>
    <name evidence="7" type="ORF">J8C05_11895</name>
</gene>
<proteinExistence type="predicted"/>
<dbReference type="InterPro" id="IPR023885">
    <property type="entry name" value="4Fe4S-binding_SPASM_dom"/>
</dbReference>
<evidence type="ECO:0000256" key="4">
    <source>
        <dbReference type="ARBA" id="ARBA00023004"/>
    </source>
</evidence>
<dbReference type="Pfam" id="PF13186">
    <property type="entry name" value="SPASM"/>
    <property type="match status" value="1"/>
</dbReference>
<keyword evidence="5" id="KW-0411">Iron-sulfur</keyword>
<evidence type="ECO:0000256" key="2">
    <source>
        <dbReference type="ARBA" id="ARBA00022691"/>
    </source>
</evidence>
<protein>
    <submittedName>
        <fullName evidence="7">Radical SAM protein</fullName>
    </submittedName>
</protein>
<dbReference type="EMBL" id="CP072643">
    <property type="protein sequence ID" value="QUV95534.1"/>
    <property type="molecule type" value="Genomic_DNA"/>
</dbReference>
<dbReference type="SFLD" id="SFLDG01067">
    <property type="entry name" value="SPASM/twitch_domain_containing"/>
    <property type="match status" value="1"/>
</dbReference>
<dbReference type="Pfam" id="PF04055">
    <property type="entry name" value="Radical_SAM"/>
    <property type="match status" value="1"/>
</dbReference>
<keyword evidence="2" id="KW-0949">S-adenosyl-L-methionine</keyword>
<dbReference type="InterPro" id="IPR058240">
    <property type="entry name" value="rSAM_sf"/>
</dbReference>
<dbReference type="CDD" id="cd01335">
    <property type="entry name" value="Radical_SAM"/>
    <property type="match status" value="1"/>
</dbReference>
<evidence type="ECO:0000256" key="5">
    <source>
        <dbReference type="ARBA" id="ARBA00023014"/>
    </source>
</evidence>
<reference evidence="7 8" key="1">
    <citation type="submission" date="2021-03" db="EMBL/GenBank/DDBJ databases">
        <title>Genomic and phenotypic characterization of Chloracidobacterium isolates provides evidence for multiple species.</title>
        <authorList>
            <person name="Saini M.K."/>
            <person name="Costas A.M.G."/>
            <person name="Tank M."/>
            <person name="Bryant D.A."/>
        </authorList>
    </citation>
    <scope>NUCLEOTIDE SEQUENCE [LARGE SCALE GENOMIC DNA]</scope>
    <source>
        <strain evidence="7 8">N</strain>
    </source>
</reference>
<dbReference type="PROSITE" id="PS51918">
    <property type="entry name" value="RADICAL_SAM"/>
    <property type="match status" value="1"/>
</dbReference>
<comment type="cofactor">
    <cofactor evidence="1">
        <name>[4Fe-4S] cluster</name>
        <dbReference type="ChEBI" id="CHEBI:49883"/>
    </cofactor>
</comment>
<feature type="domain" description="Radical SAM core" evidence="6">
    <location>
        <begin position="20"/>
        <end position="240"/>
    </location>
</feature>
<keyword evidence="3" id="KW-0479">Metal-binding</keyword>
<dbReference type="InterPro" id="IPR013785">
    <property type="entry name" value="Aldolase_TIM"/>
</dbReference>
<dbReference type="Proteomes" id="UP000677668">
    <property type="component" value="Chromosome 2"/>
</dbReference>
<sequence>MDIAQARKRRWAGLAVGKTVVGPQTVHVDLANGCNTNCTTCWDHSPLLTTPRPPAWKRKLFDLERFRALAADLAGMQSVESVILSGMGDPFVHPGIYDIIAECKRYGWHVTILTNALLADPDRVAALGVDAMLVSVNGVSPASYTAFHPNLRASDFARLEWLLTRWRQLGVAVKHVQVINRDTAAELVEMVHFAARHAARQVTFKLASLGNGTEACAITEAQRVELREQLVPAARAAAAELGVVTNLEVFAQQLTAGGLATTPIEEVGCFMGWHYARITVEGALLYCCAATLQVGHLDWGPFSEQWFGAAWEALRASLRAGQYAPACRQCGKFNQNVKLAAKVRERFGAVVYASLTGRSAGQASDNIERRNGTAGHRLG</sequence>
<dbReference type="RefSeq" id="WP_211423755.1">
    <property type="nucleotide sequence ID" value="NZ_CP072643.1"/>
</dbReference>